<dbReference type="AlphaFoldDB" id="A0A8X6RIM3"/>
<keyword evidence="2" id="KW-1185">Reference proteome</keyword>
<reference evidence="1" key="1">
    <citation type="submission" date="2020-08" db="EMBL/GenBank/DDBJ databases">
        <title>Multicomponent nature underlies the extraordinary mechanical properties of spider dragline silk.</title>
        <authorList>
            <person name="Kono N."/>
            <person name="Nakamura H."/>
            <person name="Mori M."/>
            <person name="Yoshida Y."/>
            <person name="Ohtoshi R."/>
            <person name="Malay A.D."/>
            <person name="Moran D.A.P."/>
            <person name="Tomita M."/>
            <person name="Numata K."/>
            <person name="Arakawa K."/>
        </authorList>
    </citation>
    <scope>NUCLEOTIDE SEQUENCE</scope>
</reference>
<evidence type="ECO:0000313" key="1">
    <source>
        <dbReference type="EMBL" id="GFX95285.1"/>
    </source>
</evidence>
<proteinExistence type="predicted"/>
<evidence type="ECO:0000313" key="2">
    <source>
        <dbReference type="Proteomes" id="UP000887159"/>
    </source>
</evidence>
<accession>A0A8X6RIM3</accession>
<sequence length="162" mass="18487">MSLFVVGRYMNRGRWRQLVRSLIKLFHFPEISHAESLLNELGEKGFGDNVQTKGGFLKRQHNVVCSSRDQIRPVGLQDGSMVEHLLYQLLKTSLNHIGLGSALEIGGWQFIDQHGHMHRLNQVNLSGFHRSQAKGKVFFAKKYVAVNINHPLVGIFEQSIWI</sequence>
<comment type="caution">
    <text evidence="1">The sequence shown here is derived from an EMBL/GenBank/DDBJ whole genome shotgun (WGS) entry which is preliminary data.</text>
</comment>
<name>A0A8X6RIM3_TRICX</name>
<gene>
    <name evidence="1" type="ORF">TNCV_848751</name>
</gene>
<protein>
    <submittedName>
        <fullName evidence="1">Uncharacterized protein</fullName>
    </submittedName>
</protein>
<dbReference type="Proteomes" id="UP000887159">
    <property type="component" value="Unassembled WGS sequence"/>
</dbReference>
<organism evidence="1 2">
    <name type="scientific">Trichonephila clavipes</name>
    <name type="common">Golden silk orbweaver</name>
    <name type="synonym">Nephila clavipes</name>
    <dbReference type="NCBI Taxonomy" id="2585209"/>
    <lineage>
        <taxon>Eukaryota</taxon>
        <taxon>Metazoa</taxon>
        <taxon>Ecdysozoa</taxon>
        <taxon>Arthropoda</taxon>
        <taxon>Chelicerata</taxon>
        <taxon>Arachnida</taxon>
        <taxon>Araneae</taxon>
        <taxon>Araneomorphae</taxon>
        <taxon>Entelegynae</taxon>
        <taxon>Araneoidea</taxon>
        <taxon>Nephilidae</taxon>
        <taxon>Trichonephila</taxon>
    </lineage>
</organism>
<dbReference type="EMBL" id="BMAU01021185">
    <property type="protein sequence ID" value="GFX95285.1"/>
    <property type="molecule type" value="Genomic_DNA"/>
</dbReference>